<dbReference type="GO" id="GO:0005524">
    <property type="term" value="F:ATP binding"/>
    <property type="evidence" value="ECO:0007669"/>
    <property type="project" value="UniProtKB-UniRule"/>
</dbReference>
<feature type="domain" description="UvrD-like helicase C-terminal" evidence="11">
    <location>
        <begin position="464"/>
        <end position="753"/>
    </location>
</feature>
<keyword evidence="12" id="KW-0269">Exonuclease</keyword>
<evidence type="ECO:0000259" key="10">
    <source>
        <dbReference type="PROSITE" id="PS51198"/>
    </source>
</evidence>
<evidence type="ECO:0000256" key="6">
    <source>
        <dbReference type="ARBA" id="ARBA00034617"/>
    </source>
</evidence>
<dbReference type="GO" id="GO:0043138">
    <property type="term" value="F:3'-5' DNA helicase activity"/>
    <property type="evidence" value="ECO:0007669"/>
    <property type="project" value="UniProtKB-EC"/>
</dbReference>
<dbReference type="InterPro" id="IPR000212">
    <property type="entry name" value="DNA_helicase_UvrD/REP"/>
</dbReference>
<dbReference type="PANTHER" id="PTHR11070">
    <property type="entry name" value="UVRD / RECB / PCRA DNA HELICASE FAMILY MEMBER"/>
    <property type="match status" value="1"/>
</dbReference>
<dbReference type="EMBL" id="CP003281">
    <property type="protein sequence ID" value="AFL86008.1"/>
    <property type="molecule type" value="Genomic_DNA"/>
</dbReference>
<dbReference type="RefSeq" id="WP_014773942.1">
    <property type="nucleotide sequence ID" value="NC_018010.1"/>
</dbReference>
<dbReference type="Pfam" id="PF13361">
    <property type="entry name" value="UvrD_C"/>
    <property type="match status" value="1"/>
</dbReference>
<name>I3Z9U0_BELBD</name>
<dbReference type="PROSITE" id="PS51198">
    <property type="entry name" value="UVRD_HELICASE_ATP_BIND"/>
    <property type="match status" value="1"/>
</dbReference>
<organism evidence="12 13">
    <name type="scientific">Belliella baltica (strain DSM 15883 / CIP 108006 / LMG 21964 / BA134)</name>
    <dbReference type="NCBI Taxonomy" id="866536"/>
    <lineage>
        <taxon>Bacteria</taxon>
        <taxon>Pseudomonadati</taxon>
        <taxon>Bacteroidota</taxon>
        <taxon>Cytophagia</taxon>
        <taxon>Cytophagales</taxon>
        <taxon>Cyclobacteriaceae</taxon>
        <taxon>Belliella</taxon>
    </lineage>
</organism>
<evidence type="ECO:0000256" key="5">
    <source>
        <dbReference type="ARBA" id="ARBA00023235"/>
    </source>
</evidence>
<proteinExistence type="predicted"/>
<evidence type="ECO:0000256" key="2">
    <source>
        <dbReference type="ARBA" id="ARBA00022801"/>
    </source>
</evidence>
<dbReference type="GO" id="GO:0005829">
    <property type="term" value="C:cytosol"/>
    <property type="evidence" value="ECO:0007669"/>
    <property type="project" value="TreeGrafter"/>
</dbReference>
<dbReference type="InterPro" id="IPR027417">
    <property type="entry name" value="P-loop_NTPase"/>
</dbReference>
<evidence type="ECO:0000313" key="12">
    <source>
        <dbReference type="EMBL" id="AFL86008.1"/>
    </source>
</evidence>
<dbReference type="InterPro" id="IPR014016">
    <property type="entry name" value="UvrD-like_ATP-bd"/>
</dbReference>
<dbReference type="STRING" id="866536.Belba_3507"/>
<comment type="catalytic activity">
    <reaction evidence="6">
        <text>Couples ATP hydrolysis with the unwinding of duplex DNA by translocating in the 3'-5' direction.</text>
        <dbReference type="EC" id="5.6.2.4"/>
    </reaction>
</comment>
<evidence type="ECO:0000256" key="4">
    <source>
        <dbReference type="ARBA" id="ARBA00022840"/>
    </source>
</evidence>
<feature type="domain" description="UvrD-like helicase ATP-binding" evidence="10">
    <location>
        <begin position="1"/>
        <end position="463"/>
    </location>
</feature>
<evidence type="ECO:0000256" key="3">
    <source>
        <dbReference type="ARBA" id="ARBA00022806"/>
    </source>
</evidence>
<dbReference type="HOGENOM" id="CLU_010638_0_0_10"/>
<gene>
    <name evidence="12" type="ordered locus">Belba_3507</name>
</gene>
<dbReference type="EC" id="5.6.2.4" evidence="7"/>
<dbReference type="Gene3D" id="3.40.50.300">
    <property type="entry name" value="P-loop containing nucleotide triphosphate hydrolases"/>
    <property type="match status" value="3"/>
</dbReference>
<dbReference type="PANTHER" id="PTHR11070:SF67">
    <property type="entry name" value="DNA 3'-5' HELICASE"/>
    <property type="match status" value="1"/>
</dbReference>
<keyword evidence="4 9" id="KW-0067">ATP-binding</keyword>
<evidence type="ECO:0000313" key="13">
    <source>
        <dbReference type="Proteomes" id="UP000006050"/>
    </source>
</evidence>
<dbReference type="SUPFAM" id="SSF52540">
    <property type="entry name" value="P-loop containing nucleoside triphosphate hydrolases"/>
    <property type="match status" value="1"/>
</dbReference>
<evidence type="ECO:0000256" key="1">
    <source>
        <dbReference type="ARBA" id="ARBA00022741"/>
    </source>
</evidence>
<dbReference type="InterPro" id="IPR014017">
    <property type="entry name" value="DNA_helicase_UvrD-like_C"/>
</dbReference>
<dbReference type="Pfam" id="PF00580">
    <property type="entry name" value="UvrD-helicase"/>
    <property type="match status" value="2"/>
</dbReference>
<evidence type="ECO:0000256" key="9">
    <source>
        <dbReference type="PROSITE-ProRule" id="PRU00560"/>
    </source>
</evidence>
<keyword evidence="2 9" id="KW-0378">Hydrolase</keyword>
<dbReference type="GO" id="GO:0000725">
    <property type="term" value="P:recombinational repair"/>
    <property type="evidence" value="ECO:0007669"/>
    <property type="project" value="TreeGrafter"/>
</dbReference>
<dbReference type="AlphaFoldDB" id="I3Z9U0"/>
<dbReference type="PROSITE" id="PS51217">
    <property type="entry name" value="UVRD_HELICASE_CTER"/>
    <property type="match status" value="1"/>
</dbReference>
<evidence type="ECO:0000259" key="11">
    <source>
        <dbReference type="PROSITE" id="PS51217"/>
    </source>
</evidence>
<accession>I3Z9U0</accession>
<evidence type="ECO:0000256" key="7">
    <source>
        <dbReference type="ARBA" id="ARBA00034808"/>
    </source>
</evidence>
<dbReference type="Gene3D" id="1.10.3170.10">
    <property type="entry name" value="Recbcd, chain B, domain 2"/>
    <property type="match status" value="1"/>
</dbReference>
<feature type="binding site" evidence="9">
    <location>
        <begin position="11"/>
        <end position="18"/>
    </location>
    <ligand>
        <name>ATP</name>
        <dbReference type="ChEBI" id="CHEBI:30616"/>
    </ligand>
</feature>
<comment type="catalytic activity">
    <reaction evidence="8">
        <text>ATP + H2O = ADP + phosphate + H(+)</text>
        <dbReference type="Rhea" id="RHEA:13065"/>
        <dbReference type="ChEBI" id="CHEBI:15377"/>
        <dbReference type="ChEBI" id="CHEBI:15378"/>
        <dbReference type="ChEBI" id="CHEBI:30616"/>
        <dbReference type="ChEBI" id="CHEBI:43474"/>
        <dbReference type="ChEBI" id="CHEBI:456216"/>
        <dbReference type="EC" id="5.6.2.4"/>
    </reaction>
</comment>
<keyword evidence="3 9" id="KW-0347">Helicase</keyword>
<dbReference type="eggNOG" id="COG1074">
    <property type="taxonomic scope" value="Bacteria"/>
</dbReference>
<dbReference type="KEGG" id="bbd:Belba_3507"/>
<evidence type="ECO:0000256" key="8">
    <source>
        <dbReference type="ARBA" id="ARBA00048988"/>
    </source>
</evidence>
<sequence>MADRPFIIYKSSAGSGKTYTLTMEYLKLALKNPENFRSILAVTFTNKATQEMKERIIKELKRLKIDVKPNEKMDSEIMAALGLSVEELQLRASQTLTAILHDFSRFSVNTIDSFFQKVVRAFAREMDLNAKFEVELDQDAVLEKVVDRVVMQVMDDEFLHKWLVDYAVEQIQNGKSWDIRKNIKELGRQIFQEDFKKYAPEIREFLKDKNNITELQSYIKERKTNILKIALELKNQATQIRIANGLDWTDFAGSSRSFALKFDQLGDRKYPIPSLSDLQQDLAFGEDGWFSKTSKSKDAIIASYHQGLGQILGQFRPLEIKWNTLEVIGKNIYVFGIFRNMLEELITLKDEENMLLISDANEFLKEITKENDAPFIYEKVGNQYKNYLIDEFQDTSGFQWASFKPLLENSLAQGHTNLLVGDVKQSIYRWRGGEMKLLLERVEEEMGKGNVQNNNLDTNFRSLPNIINFNNSIFKSLSKSFEETLSSSYGADDRGIISKAYQDVKQRISERKATSEFKGKVQISFLEEDKELEDDGKFDALALSKLPQMVTELQDKGYELKDIAFLVRRKSEGEAIADTLMTYGAENVDTRYSFDVLSDESMFLFKAASVKALVAGLKYLNNPEDQVQFKTMWYYRSVLASKEVNHELFALDKIPEHMKQKVNKFVKNEMLLLQLPLIEAVEELIEILDLQSFGLERAYISGFKEAIYDFTTNNRADLSGFLAWWDENQSKRTVKIPDGHNAMRILTIHKSKGLQFKVVIMPFLKWDIFDTRKSNVVWAPFEDREKQLEAIIPLTMNSTLAKSDFADIYAEEAVMAYLDSLNMIYVALTRAEDVFLGIAPFKEKITSQNYLQAQLQQVLTQSKDDEGGLCLSDFYDSETKVFEFGDWPKGIEREILEKKLSDLRWSYQNWTQLLKVKKYAVDFSAEGLDQRKTQNFGLMVHEILEISKSKEDTKLNLASFYYEGRLTLEEKDEVEKQLDVLFSNSLFASWFEVDGVLLAEQGILLPGGKMKRPDRIILKQDHAMVVDFKTGEPYEKHKEQVSEYMDLVAQLTGKPASGYLCYLENGEIISVIND</sequence>
<dbReference type="GO" id="GO:0004527">
    <property type="term" value="F:exonuclease activity"/>
    <property type="evidence" value="ECO:0007669"/>
    <property type="project" value="UniProtKB-KW"/>
</dbReference>
<keyword evidence="1 9" id="KW-0547">Nucleotide-binding</keyword>
<reference evidence="13" key="1">
    <citation type="submission" date="2012-06" db="EMBL/GenBank/DDBJ databases">
        <title>The complete genome of Belliella baltica DSM 15883.</title>
        <authorList>
            <person name="Lucas S."/>
            <person name="Copeland A."/>
            <person name="Lapidus A."/>
            <person name="Goodwin L."/>
            <person name="Pitluck S."/>
            <person name="Peters L."/>
            <person name="Mikhailova N."/>
            <person name="Davenport K."/>
            <person name="Kyrpides N."/>
            <person name="Mavromatis K."/>
            <person name="Pagani I."/>
            <person name="Ivanova N."/>
            <person name="Ovchinnikova G."/>
            <person name="Zeytun A."/>
            <person name="Detter J.C."/>
            <person name="Han C."/>
            <person name="Land M."/>
            <person name="Hauser L."/>
            <person name="Markowitz V."/>
            <person name="Cheng J.-F."/>
            <person name="Hugenholtz P."/>
            <person name="Woyke T."/>
            <person name="Wu D."/>
            <person name="Tindall B."/>
            <person name="Pomrenke H."/>
            <person name="Brambilla E."/>
            <person name="Klenk H.-P."/>
            <person name="Eisen J.A."/>
        </authorList>
    </citation>
    <scope>NUCLEOTIDE SEQUENCE [LARGE SCALE GENOMIC DNA]</scope>
    <source>
        <strain evidence="13">DSM 15883 / CIP 108006 / LMG 21964 / BA134</strain>
    </source>
</reference>
<keyword evidence="13" id="KW-1185">Reference proteome</keyword>
<protein>
    <recommendedName>
        <fullName evidence="7">DNA 3'-5' helicase</fullName>
        <ecNumber evidence="7">5.6.2.4</ecNumber>
    </recommendedName>
</protein>
<dbReference type="Proteomes" id="UP000006050">
    <property type="component" value="Chromosome"/>
</dbReference>
<keyword evidence="12" id="KW-0540">Nuclease</keyword>
<dbReference type="GO" id="GO:0003677">
    <property type="term" value="F:DNA binding"/>
    <property type="evidence" value="ECO:0007669"/>
    <property type="project" value="InterPro"/>
</dbReference>
<dbReference type="OrthoDB" id="9810135at2"/>
<dbReference type="GO" id="GO:0016887">
    <property type="term" value="F:ATP hydrolysis activity"/>
    <property type="evidence" value="ECO:0007669"/>
    <property type="project" value="RHEA"/>
</dbReference>
<keyword evidence="5" id="KW-0413">Isomerase</keyword>